<feature type="compositionally biased region" description="Low complexity" evidence="1">
    <location>
        <begin position="97"/>
        <end position="118"/>
    </location>
</feature>
<feature type="region of interest" description="Disordered" evidence="1">
    <location>
        <begin position="1"/>
        <end position="147"/>
    </location>
</feature>
<organism evidence="2">
    <name type="scientific">Streptomyces fradiae</name>
    <name type="common">Streptomyces roseoflavus</name>
    <dbReference type="NCBI Taxonomy" id="1906"/>
    <lineage>
        <taxon>Bacteria</taxon>
        <taxon>Bacillati</taxon>
        <taxon>Actinomycetota</taxon>
        <taxon>Actinomycetes</taxon>
        <taxon>Kitasatosporales</taxon>
        <taxon>Streptomycetaceae</taxon>
        <taxon>Streptomyces</taxon>
    </lineage>
</organism>
<evidence type="ECO:0000313" key="2">
    <source>
        <dbReference type="EMBL" id="CAH05105.1"/>
    </source>
</evidence>
<protein>
    <submittedName>
        <fullName evidence="2">Uncharacterized protein</fullName>
    </submittedName>
</protein>
<sequence>MASSGDATHGEAVIFPSTVHRPAGGPTGPAHISSRTVGAPTDPSLPAPVLPASSETPGAGRPAGHRPGGSVPGFARSAGPARPGRAAGPARPDRPAGRWVRGPAARPARGPAGATRTPFHGPSRGGGSHVRPPRGPVVTRRRPPRGF</sequence>
<feature type="compositionally biased region" description="Low complexity" evidence="1">
    <location>
        <begin position="50"/>
        <end position="62"/>
    </location>
</feature>
<proteinExistence type="predicted"/>
<reference evidence="2" key="1">
    <citation type="submission" date="2004-07" db="EMBL/GenBank/DDBJ databases">
        <title>Cloning and characterization of a neomycin biosynthetic gene cluster from Streptomyces fradiae, ATCC 10745.</title>
        <authorList>
            <person name="Subba B."/>
            <person name="Kharel M.K."/>
            <person name="Sthapit B."/>
            <person name="Liou K."/>
            <person name="Lee H.C."/>
            <person name="Woo J.S."/>
            <person name="Sohng J.K."/>
        </authorList>
    </citation>
    <scope>NUCLEOTIDE SEQUENCE</scope>
    <source>
        <strain evidence="2">ATCC 10745</strain>
    </source>
</reference>
<feature type="compositionally biased region" description="Low complexity" evidence="1">
    <location>
        <begin position="72"/>
        <end position="90"/>
    </location>
</feature>
<dbReference type="AlphaFoldDB" id="Q4A4B6"/>
<name>Q4A4B6_STRFR</name>
<accession>Q4A4B6</accession>
<evidence type="ECO:0000256" key="1">
    <source>
        <dbReference type="SAM" id="MobiDB-lite"/>
    </source>
</evidence>
<dbReference type="EMBL" id="AJ786317">
    <property type="protein sequence ID" value="CAH05105.1"/>
    <property type="molecule type" value="Genomic_DNA"/>
</dbReference>